<comment type="similarity">
    <text evidence="1">Belongs to the FHY3/FAR1 family.</text>
</comment>
<dbReference type="EMBL" id="BJWL01000016">
    <property type="protein sequence ID" value="GFZ04065.1"/>
    <property type="molecule type" value="Genomic_DNA"/>
</dbReference>
<protein>
    <recommendedName>
        <fullName evidence="1">Protein FAR1-RELATED SEQUENCE</fullName>
    </recommendedName>
</protein>
<feature type="domain" description="Zinc finger PMZ-type" evidence="2">
    <location>
        <begin position="48"/>
        <end position="75"/>
    </location>
</feature>
<dbReference type="GO" id="GO:0008270">
    <property type="term" value="F:zinc ion binding"/>
    <property type="evidence" value="ECO:0007669"/>
    <property type="project" value="UniProtKB-UniRule"/>
</dbReference>
<name>A0A7J0FZD7_9ERIC</name>
<evidence type="ECO:0000313" key="4">
    <source>
        <dbReference type="Proteomes" id="UP000585474"/>
    </source>
</evidence>
<organism evidence="3 4">
    <name type="scientific">Actinidia rufa</name>
    <dbReference type="NCBI Taxonomy" id="165716"/>
    <lineage>
        <taxon>Eukaryota</taxon>
        <taxon>Viridiplantae</taxon>
        <taxon>Streptophyta</taxon>
        <taxon>Embryophyta</taxon>
        <taxon>Tracheophyta</taxon>
        <taxon>Spermatophyta</taxon>
        <taxon>Magnoliopsida</taxon>
        <taxon>eudicotyledons</taxon>
        <taxon>Gunneridae</taxon>
        <taxon>Pentapetalae</taxon>
        <taxon>asterids</taxon>
        <taxon>Ericales</taxon>
        <taxon>Actinidiaceae</taxon>
        <taxon>Actinidia</taxon>
    </lineage>
</organism>
<keyword evidence="1" id="KW-0862">Zinc</keyword>
<reference evidence="3 4" key="1">
    <citation type="submission" date="2019-07" db="EMBL/GenBank/DDBJ databases">
        <title>De Novo Assembly of kiwifruit Actinidia rufa.</title>
        <authorList>
            <person name="Sugita-Konishi S."/>
            <person name="Sato K."/>
            <person name="Mori E."/>
            <person name="Abe Y."/>
            <person name="Kisaki G."/>
            <person name="Hamano K."/>
            <person name="Suezawa K."/>
            <person name="Otani M."/>
            <person name="Fukuda T."/>
            <person name="Manabe T."/>
            <person name="Gomi K."/>
            <person name="Tabuchi M."/>
            <person name="Akimitsu K."/>
            <person name="Kataoka I."/>
        </authorList>
    </citation>
    <scope>NUCLEOTIDE SEQUENCE [LARGE SCALE GENOMIC DNA]</scope>
    <source>
        <strain evidence="4">cv. Fuchu</strain>
    </source>
</reference>
<evidence type="ECO:0000313" key="3">
    <source>
        <dbReference type="EMBL" id="GFZ04065.1"/>
    </source>
</evidence>
<keyword evidence="1" id="KW-0479">Metal-binding</keyword>
<dbReference type="InterPro" id="IPR031052">
    <property type="entry name" value="FHY3/FAR1"/>
</dbReference>
<keyword evidence="1" id="KW-0863">Zinc-finger</keyword>
<dbReference type="PANTHER" id="PTHR31669:SF228">
    <property type="entry name" value="PROTEIN FAR1-RELATED SEQUENCE 8"/>
    <property type="match status" value="1"/>
</dbReference>
<proteinExistence type="inferred from homology"/>
<accession>A0A7J0FZD7</accession>
<evidence type="ECO:0000259" key="2">
    <source>
        <dbReference type="SMART" id="SM00575"/>
    </source>
</evidence>
<dbReference type="Proteomes" id="UP000585474">
    <property type="component" value="Unassembled WGS sequence"/>
</dbReference>
<gene>
    <name evidence="3" type="ORF">Acr_16g0006890</name>
</gene>
<comment type="subcellular location">
    <subcellularLocation>
        <location evidence="1">Nucleus</location>
    </subcellularLocation>
</comment>
<comment type="function">
    <text evidence="1">Putative transcription activator involved in regulating light control of development.</text>
</comment>
<dbReference type="GO" id="GO:0005634">
    <property type="term" value="C:nucleus"/>
    <property type="evidence" value="ECO:0007669"/>
    <property type="project" value="UniProtKB-SubCell"/>
</dbReference>
<comment type="caution">
    <text evidence="3">The sequence shown here is derived from an EMBL/GenBank/DDBJ whole genome shotgun (WGS) entry which is preliminary data.</text>
</comment>
<dbReference type="OrthoDB" id="1938913at2759"/>
<dbReference type="AlphaFoldDB" id="A0A7J0FZD7"/>
<dbReference type="InterPro" id="IPR006564">
    <property type="entry name" value="Znf_PMZ"/>
</dbReference>
<keyword evidence="4" id="KW-1185">Reference proteome</keyword>
<keyword evidence="1" id="KW-0539">Nucleus</keyword>
<evidence type="ECO:0000256" key="1">
    <source>
        <dbReference type="RuleBase" id="RU367018"/>
    </source>
</evidence>
<sequence length="141" mass="16081">MMSSCLSVTQIRANGPMITYMVKEREEDGDLRGVRKFEVIYDKGGVEVRCICSCFNFKGYLCQQALCVFNYNGVEEIPSQYDLSLWRKDFKLMDVPDLGSNSIDITNPVQWFDHSYKLALQVVEEGMTFQGHGQACITLNL</sequence>
<dbReference type="PANTHER" id="PTHR31669">
    <property type="entry name" value="PROTEIN FAR1-RELATED SEQUENCE 10-RELATED"/>
    <property type="match status" value="1"/>
</dbReference>
<dbReference type="SMART" id="SM00575">
    <property type="entry name" value="ZnF_PMZ"/>
    <property type="match status" value="1"/>
</dbReference>
<dbReference type="GO" id="GO:0006355">
    <property type="term" value="P:regulation of DNA-templated transcription"/>
    <property type="evidence" value="ECO:0007669"/>
    <property type="project" value="UniProtKB-UniRule"/>
</dbReference>